<evidence type="ECO:0000256" key="3">
    <source>
        <dbReference type="PROSITE-ProRule" id="PRU00708"/>
    </source>
</evidence>
<dbReference type="Gene3D" id="1.25.40.10">
    <property type="entry name" value="Tetratricopeptide repeat domain"/>
    <property type="match status" value="4"/>
</dbReference>
<feature type="repeat" description="PPR" evidence="3">
    <location>
        <begin position="447"/>
        <end position="481"/>
    </location>
</feature>
<proteinExistence type="inferred from homology"/>
<reference evidence="4" key="1">
    <citation type="submission" date="2017-07" db="EMBL/GenBank/DDBJ databases">
        <title>Taro Niue Genome Assembly and Annotation.</title>
        <authorList>
            <person name="Atibalentja N."/>
            <person name="Keating K."/>
            <person name="Fields C.J."/>
        </authorList>
    </citation>
    <scope>NUCLEOTIDE SEQUENCE</scope>
    <source>
        <strain evidence="4">Niue_2</strain>
        <tissue evidence="4">Leaf</tissue>
    </source>
</reference>
<sequence length="564" mass="62534">MPGSPMSCSAMCAASHGLGTQRGTGGRSLRSPSAPCFRQPLAFSPNLRGSIGSFPASEGSLPVVAVQLERGGHAVQPPVLGTRGCLTPAAGSNLTLECEEVEEDDMVVESGLDQMLSLSVAKVHFLEETDEGVLSKRVLNLSRSNKVRSALELFASMAAAGLRPDSHACNSLLACLVRNGSMTDALKVFEMMRKRDMATGHSFSLILKAVAQARGCNFAIGLFVEVEAEGTEKKILDVVVYNTMISICARAKNWLEAERMWRRLKESACNGTMVTYCLLVSTFVQCGQVELALSAFSEMIQNGWQPDEDTMKAIIAVCTKDGKWASGLAVFRRMLDSGIQPNVIAYNAMINCLGKAGECDRVFEIYELMRSSGHSPDVYTWKALLSALYRSRKYADTLRLFESLTRENFELNVHLYNIALMSCQRLRLWERSLQLLWKMEESGMLVPTASYNLVIYACEHAKQPRVALQVYQRMVHKKCIPDTFTYLSLIRACIWGSLWNEVEDILKSVSPNASLYNALIHGFCLRGKITWAKKLYGKMRQSGLKPDGKTRALMLQHWTNESGR</sequence>
<evidence type="ECO:0000313" key="5">
    <source>
        <dbReference type="Proteomes" id="UP000652761"/>
    </source>
</evidence>
<dbReference type="OrthoDB" id="185373at2759"/>
<dbReference type="AlphaFoldDB" id="A0A843VEN9"/>
<dbReference type="Proteomes" id="UP000652761">
    <property type="component" value="Unassembled WGS sequence"/>
</dbReference>
<feature type="repeat" description="PPR" evidence="3">
    <location>
        <begin position="165"/>
        <end position="199"/>
    </location>
</feature>
<gene>
    <name evidence="4" type="ORF">Taro_022512</name>
</gene>
<dbReference type="EMBL" id="NMUH01001191">
    <property type="protein sequence ID" value="MQL89929.1"/>
    <property type="molecule type" value="Genomic_DNA"/>
</dbReference>
<feature type="repeat" description="PPR" evidence="3">
    <location>
        <begin position="307"/>
        <end position="341"/>
    </location>
</feature>
<evidence type="ECO:0008006" key="6">
    <source>
        <dbReference type="Google" id="ProtNLM"/>
    </source>
</evidence>
<dbReference type="InterPro" id="IPR011990">
    <property type="entry name" value="TPR-like_helical_dom_sf"/>
</dbReference>
<feature type="repeat" description="PPR" evidence="3">
    <location>
        <begin position="412"/>
        <end position="446"/>
    </location>
</feature>
<comment type="caution">
    <text evidence="4">The sequence shown here is derived from an EMBL/GenBank/DDBJ whole genome shotgun (WGS) entry which is preliminary data.</text>
</comment>
<feature type="repeat" description="PPR" evidence="3">
    <location>
        <begin position="512"/>
        <end position="546"/>
    </location>
</feature>
<dbReference type="PANTHER" id="PTHR47447">
    <property type="entry name" value="OS03G0856100 PROTEIN"/>
    <property type="match status" value="1"/>
</dbReference>
<dbReference type="InterPro" id="IPR002885">
    <property type="entry name" value="PPR_rpt"/>
</dbReference>
<dbReference type="NCBIfam" id="TIGR00756">
    <property type="entry name" value="PPR"/>
    <property type="match status" value="7"/>
</dbReference>
<keyword evidence="2" id="KW-0677">Repeat</keyword>
<feature type="repeat" description="PPR" evidence="3">
    <location>
        <begin position="237"/>
        <end position="271"/>
    </location>
</feature>
<organism evidence="4 5">
    <name type="scientific">Colocasia esculenta</name>
    <name type="common">Wild taro</name>
    <name type="synonym">Arum esculentum</name>
    <dbReference type="NCBI Taxonomy" id="4460"/>
    <lineage>
        <taxon>Eukaryota</taxon>
        <taxon>Viridiplantae</taxon>
        <taxon>Streptophyta</taxon>
        <taxon>Embryophyta</taxon>
        <taxon>Tracheophyta</taxon>
        <taxon>Spermatophyta</taxon>
        <taxon>Magnoliopsida</taxon>
        <taxon>Liliopsida</taxon>
        <taxon>Araceae</taxon>
        <taxon>Aroideae</taxon>
        <taxon>Colocasieae</taxon>
        <taxon>Colocasia</taxon>
    </lineage>
</organism>
<protein>
    <recommendedName>
        <fullName evidence="6">Pentatricopeptide repeat-containing protein</fullName>
    </recommendedName>
</protein>
<feature type="repeat" description="PPR" evidence="3">
    <location>
        <begin position="342"/>
        <end position="376"/>
    </location>
</feature>
<dbReference type="Pfam" id="PF01535">
    <property type="entry name" value="PPR"/>
    <property type="match status" value="2"/>
</dbReference>
<keyword evidence="5" id="KW-1185">Reference proteome</keyword>
<name>A0A843VEN9_COLES</name>
<dbReference type="PROSITE" id="PS51375">
    <property type="entry name" value="PPR"/>
    <property type="match status" value="9"/>
</dbReference>
<comment type="similarity">
    <text evidence="1">Belongs to the PPR family. P subfamily.</text>
</comment>
<feature type="repeat" description="PPR" evidence="3">
    <location>
        <begin position="272"/>
        <end position="306"/>
    </location>
</feature>
<dbReference type="PANTHER" id="PTHR47447:SF17">
    <property type="entry name" value="OS12G0638900 PROTEIN"/>
    <property type="match status" value="1"/>
</dbReference>
<evidence type="ECO:0000256" key="1">
    <source>
        <dbReference type="ARBA" id="ARBA00007626"/>
    </source>
</evidence>
<evidence type="ECO:0000256" key="2">
    <source>
        <dbReference type="ARBA" id="ARBA00022737"/>
    </source>
</evidence>
<dbReference type="Pfam" id="PF13041">
    <property type="entry name" value="PPR_2"/>
    <property type="match status" value="4"/>
</dbReference>
<evidence type="ECO:0000313" key="4">
    <source>
        <dbReference type="EMBL" id="MQL89929.1"/>
    </source>
</evidence>
<feature type="repeat" description="PPR" evidence="3">
    <location>
        <begin position="377"/>
        <end position="411"/>
    </location>
</feature>
<dbReference type="Pfam" id="PF13812">
    <property type="entry name" value="PPR_3"/>
    <property type="match status" value="1"/>
</dbReference>
<accession>A0A843VEN9</accession>